<protein>
    <submittedName>
        <fullName evidence="2">Uncharacterized protein</fullName>
    </submittedName>
</protein>
<reference evidence="2 3" key="1">
    <citation type="submission" date="2019-03" db="EMBL/GenBank/DDBJ databases">
        <title>First draft genome of Liparis tanakae, snailfish: a comprehensive survey of snailfish specific genes.</title>
        <authorList>
            <person name="Kim W."/>
            <person name="Song I."/>
            <person name="Jeong J.-H."/>
            <person name="Kim D."/>
            <person name="Kim S."/>
            <person name="Ryu S."/>
            <person name="Song J.Y."/>
            <person name="Lee S.K."/>
        </authorList>
    </citation>
    <scope>NUCLEOTIDE SEQUENCE [LARGE SCALE GENOMIC DNA]</scope>
    <source>
        <tissue evidence="2">Muscle</tissue>
    </source>
</reference>
<evidence type="ECO:0000313" key="2">
    <source>
        <dbReference type="EMBL" id="TNN64952.1"/>
    </source>
</evidence>
<evidence type="ECO:0000256" key="1">
    <source>
        <dbReference type="SAM" id="MobiDB-lite"/>
    </source>
</evidence>
<feature type="compositionally biased region" description="Basic and acidic residues" evidence="1">
    <location>
        <begin position="15"/>
        <end position="35"/>
    </location>
</feature>
<evidence type="ECO:0000313" key="3">
    <source>
        <dbReference type="Proteomes" id="UP000314294"/>
    </source>
</evidence>
<accession>A0A4Z2HJB4</accession>
<feature type="region of interest" description="Disordered" evidence="1">
    <location>
        <begin position="1"/>
        <end position="98"/>
    </location>
</feature>
<feature type="compositionally biased region" description="Basic and acidic residues" evidence="1">
    <location>
        <begin position="74"/>
        <end position="92"/>
    </location>
</feature>
<sequence length="98" mass="10450">MSPGSQQETGAFLSRSDKRLQRAPRASEDDPEGGRGLRAAAGEESAAGTEYTLWTTTSTSCPTEPAWPRPSMASRRERQRLADGPEPPERHGAPGAAT</sequence>
<dbReference type="EMBL" id="SRLO01000243">
    <property type="protein sequence ID" value="TNN64952.1"/>
    <property type="molecule type" value="Genomic_DNA"/>
</dbReference>
<organism evidence="2 3">
    <name type="scientific">Liparis tanakae</name>
    <name type="common">Tanaka's snailfish</name>
    <dbReference type="NCBI Taxonomy" id="230148"/>
    <lineage>
        <taxon>Eukaryota</taxon>
        <taxon>Metazoa</taxon>
        <taxon>Chordata</taxon>
        <taxon>Craniata</taxon>
        <taxon>Vertebrata</taxon>
        <taxon>Euteleostomi</taxon>
        <taxon>Actinopterygii</taxon>
        <taxon>Neopterygii</taxon>
        <taxon>Teleostei</taxon>
        <taxon>Neoteleostei</taxon>
        <taxon>Acanthomorphata</taxon>
        <taxon>Eupercaria</taxon>
        <taxon>Perciformes</taxon>
        <taxon>Cottioidei</taxon>
        <taxon>Cottales</taxon>
        <taxon>Liparidae</taxon>
        <taxon>Liparis</taxon>
    </lineage>
</organism>
<gene>
    <name evidence="2" type="ORF">EYF80_024836</name>
</gene>
<proteinExistence type="predicted"/>
<dbReference type="Proteomes" id="UP000314294">
    <property type="component" value="Unassembled WGS sequence"/>
</dbReference>
<comment type="caution">
    <text evidence="2">The sequence shown here is derived from an EMBL/GenBank/DDBJ whole genome shotgun (WGS) entry which is preliminary data.</text>
</comment>
<feature type="compositionally biased region" description="Low complexity" evidence="1">
    <location>
        <begin position="37"/>
        <end position="64"/>
    </location>
</feature>
<name>A0A4Z2HJB4_9TELE</name>
<keyword evidence="3" id="KW-1185">Reference proteome</keyword>
<dbReference type="AlphaFoldDB" id="A0A4Z2HJB4"/>